<organism evidence="1 2">
    <name type="scientific">Lupinus albus</name>
    <name type="common">White lupine</name>
    <name type="synonym">Lupinus termis</name>
    <dbReference type="NCBI Taxonomy" id="3870"/>
    <lineage>
        <taxon>Eukaryota</taxon>
        <taxon>Viridiplantae</taxon>
        <taxon>Streptophyta</taxon>
        <taxon>Embryophyta</taxon>
        <taxon>Tracheophyta</taxon>
        <taxon>Spermatophyta</taxon>
        <taxon>Magnoliopsida</taxon>
        <taxon>eudicotyledons</taxon>
        <taxon>Gunneridae</taxon>
        <taxon>Pentapetalae</taxon>
        <taxon>rosids</taxon>
        <taxon>fabids</taxon>
        <taxon>Fabales</taxon>
        <taxon>Fabaceae</taxon>
        <taxon>Papilionoideae</taxon>
        <taxon>50 kb inversion clade</taxon>
        <taxon>genistoids sensu lato</taxon>
        <taxon>core genistoids</taxon>
        <taxon>Genisteae</taxon>
        <taxon>Lupinus</taxon>
    </lineage>
</organism>
<dbReference type="OrthoDB" id="1930773at2759"/>
<keyword evidence="2" id="KW-1185">Reference proteome</keyword>
<reference evidence="2" key="1">
    <citation type="journal article" date="2020" name="Nat. Commun.">
        <title>Genome sequence of the cluster root forming white lupin.</title>
        <authorList>
            <person name="Hufnagel B."/>
            <person name="Marques A."/>
            <person name="Soriano A."/>
            <person name="Marques L."/>
            <person name="Divol F."/>
            <person name="Doumas P."/>
            <person name="Sallet E."/>
            <person name="Mancinotti D."/>
            <person name="Carrere S."/>
            <person name="Marande W."/>
            <person name="Arribat S."/>
            <person name="Keller J."/>
            <person name="Huneau C."/>
            <person name="Blein T."/>
            <person name="Aime D."/>
            <person name="Laguerre M."/>
            <person name="Taylor J."/>
            <person name="Schubert V."/>
            <person name="Nelson M."/>
            <person name="Geu-Flores F."/>
            <person name="Crespi M."/>
            <person name="Gallardo-Guerrero K."/>
            <person name="Delaux P.-M."/>
            <person name="Salse J."/>
            <person name="Berges H."/>
            <person name="Guyot R."/>
            <person name="Gouzy J."/>
            <person name="Peret B."/>
        </authorList>
    </citation>
    <scope>NUCLEOTIDE SEQUENCE [LARGE SCALE GENOMIC DNA]</scope>
    <source>
        <strain evidence="2">cv. Amiga</strain>
    </source>
</reference>
<accession>A0A6A4P709</accession>
<protein>
    <submittedName>
        <fullName evidence="1">Uncharacterized protein</fullName>
    </submittedName>
</protein>
<comment type="caution">
    <text evidence="1">The sequence shown here is derived from an EMBL/GenBank/DDBJ whole genome shotgun (WGS) entry which is preliminary data.</text>
</comment>
<evidence type="ECO:0000313" key="1">
    <source>
        <dbReference type="EMBL" id="KAE9597582.1"/>
    </source>
</evidence>
<dbReference type="AlphaFoldDB" id="A0A6A4P709"/>
<dbReference type="EMBL" id="WOCE01000016">
    <property type="protein sequence ID" value="KAE9597582.1"/>
    <property type="molecule type" value="Genomic_DNA"/>
</dbReference>
<gene>
    <name evidence="1" type="ORF">Lalb_Chr16g0388051</name>
</gene>
<evidence type="ECO:0000313" key="2">
    <source>
        <dbReference type="Proteomes" id="UP000447434"/>
    </source>
</evidence>
<sequence length="158" mass="18008">MFLPHSSTSITMDVKKKEQEQYTSITFFSPNPNTLYSMFSAMEFYTNMKNINARADKSYYNSFAPCEASCGYFDDPFEKHAFQKSETDSCSGDDECGDECDDEEVSLDELIHEGKTKNKIEKLAAMVGVDTTEAEIVLAEVVRVLKHLKRINQFYLSD</sequence>
<dbReference type="Proteomes" id="UP000447434">
    <property type="component" value="Chromosome 16"/>
</dbReference>
<name>A0A6A4P709_LUPAL</name>
<proteinExistence type="predicted"/>